<dbReference type="GO" id="GO:0004352">
    <property type="term" value="F:glutamate dehydrogenase (NAD+) activity"/>
    <property type="evidence" value="ECO:0007669"/>
    <property type="project" value="TreeGrafter"/>
</dbReference>
<feature type="active site" description="Proton donor" evidence="4">
    <location>
        <position position="115"/>
    </location>
</feature>
<feature type="domain" description="Glutamate/phenylalanine/leucine/valine/L-tryptophan dehydrogenase C-terminal" evidence="8">
    <location>
        <begin position="193"/>
        <end position="423"/>
    </location>
</feature>
<sequence length="426" mass="46307">MTITSPVVREKPQQTLFDVAVEQFNIAADVIGLDDDLRRILSTCKRELIVHFPVEMDDGTVQVFTGFRVQHNFAAGPSKGGIRYHPDVTLDEVKALAMWMTWKCAVMGLPYGGAKGGVQVDPKHLSQNELQNLTRRYATEISVVIGPHTDIPAPDVNTNPQVMAWILDTYSMHRGGVAIPGVVTGKPLLLGGSAGRLEATGRGCVFAIEEAARAYGIELAGARVVVQGFGNAGSVAARLLHEMGCLVVGVSDSQGGIWNPHGLDIPAVIQHKRQTGAVINFPNAENVSNAELLELDCDILVPAALEGQITQENAPRIKARLIAEAANGPTTPEADRILFDRGIIVLPDIYANAGGVTVSYFEWVQSLQHFYWSEAEVNSRLKEIMTRSFHAIRGVAEQYHVHMRTAALALAIQRVAEITRLRGIYP</sequence>
<dbReference type="InterPro" id="IPR014362">
    <property type="entry name" value="Glu_DH"/>
</dbReference>
<dbReference type="PANTHER" id="PTHR11606:SF13">
    <property type="entry name" value="GLUTAMATE DEHYDROGENASE 1, MITOCHONDRIAL"/>
    <property type="match status" value="1"/>
</dbReference>
<dbReference type="Pfam" id="PF00208">
    <property type="entry name" value="ELFV_dehydrog"/>
    <property type="match status" value="1"/>
</dbReference>
<evidence type="ECO:0000256" key="1">
    <source>
        <dbReference type="ARBA" id="ARBA00006382"/>
    </source>
</evidence>
<dbReference type="AlphaFoldDB" id="A0A7C3AQR0"/>
<gene>
    <name evidence="9" type="ORF">ENP13_05365</name>
</gene>
<dbReference type="Pfam" id="PF02812">
    <property type="entry name" value="ELFV_dehydrog_N"/>
    <property type="match status" value="1"/>
</dbReference>
<dbReference type="InterPro" id="IPR006095">
    <property type="entry name" value="Glu/Leu/Phe/Val/Trp_DH"/>
</dbReference>
<organism evidence="9">
    <name type="scientific">Thermorudis sp</name>
    <dbReference type="NCBI Taxonomy" id="1969470"/>
    <lineage>
        <taxon>Bacteria</taxon>
        <taxon>Pseudomonadati</taxon>
        <taxon>Thermomicrobiota</taxon>
        <taxon>Thermomicrobia</taxon>
        <taxon>Thermomicrobia incertae sedis</taxon>
        <taxon>Thermorudis</taxon>
    </lineage>
</organism>
<dbReference type="InterPro" id="IPR036291">
    <property type="entry name" value="NAD(P)-bd_dom_sf"/>
</dbReference>
<dbReference type="PIRSF" id="PIRSF000185">
    <property type="entry name" value="Glu_DH"/>
    <property type="match status" value="1"/>
</dbReference>
<protein>
    <recommendedName>
        <fullName evidence="3">Glutamate dehydrogenase</fullName>
    </recommendedName>
</protein>
<dbReference type="PANTHER" id="PTHR11606">
    <property type="entry name" value="GLUTAMATE DEHYDROGENASE"/>
    <property type="match status" value="1"/>
</dbReference>
<dbReference type="InterPro" id="IPR033524">
    <property type="entry name" value="Glu/Leu/Phe/Val_DH_AS"/>
</dbReference>
<dbReference type="CDD" id="cd01076">
    <property type="entry name" value="NAD_bind_1_Glu_DH"/>
    <property type="match status" value="1"/>
</dbReference>
<dbReference type="GO" id="GO:0000166">
    <property type="term" value="F:nucleotide binding"/>
    <property type="evidence" value="ECO:0007669"/>
    <property type="project" value="UniProtKB-KW"/>
</dbReference>
<feature type="site" description="Important for catalysis" evidence="6">
    <location>
        <position position="155"/>
    </location>
</feature>
<keyword evidence="2 3" id="KW-0560">Oxidoreductase</keyword>
<accession>A0A7C3AQR0</accession>
<feature type="binding site" evidence="5">
    <location>
        <position position="103"/>
    </location>
    <ligand>
        <name>substrate</name>
    </ligand>
</feature>
<name>A0A7C3AQR0_9BACT</name>
<evidence type="ECO:0000256" key="7">
    <source>
        <dbReference type="RuleBase" id="RU004417"/>
    </source>
</evidence>
<evidence type="ECO:0000259" key="8">
    <source>
        <dbReference type="SMART" id="SM00839"/>
    </source>
</evidence>
<evidence type="ECO:0000313" key="9">
    <source>
        <dbReference type="EMBL" id="HEX70655.1"/>
    </source>
</evidence>
<keyword evidence="5" id="KW-0520">NAD</keyword>
<dbReference type="SUPFAM" id="SSF51735">
    <property type="entry name" value="NAD(P)-binding Rossmann-fold domains"/>
    <property type="match status" value="1"/>
</dbReference>
<dbReference type="InterPro" id="IPR046346">
    <property type="entry name" value="Aminoacid_DH-like_N_sf"/>
</dbReference>
<evidence type="ECO:0000256" key="6">
    <source>
        <dbReference type="PIRSR" id="PIRSR000185-3"/>
    </source>
</evidence>
<dbReference type="Gene3D" id="3.40.50.720">
    <property type="entry name" value="NAD(P)-binding Rossmann-like Domain"/>
    <property type="match status" value="1"/>
</dbReference>
<dbReference type="PROSITE" id="PS00074">
    <property type="entry name" value="GLFV_DEHYDROGENASE"/>
    <property type="match status" value="1"/>
</dbReference>
<feature type="binding site" evidence="5">
    <location>
        <position position="359"/>
    </location>
    <ligand>
        <name>substrate</name>
    </ligand>
</feature>
<evidence type="ECO:0000256" key="2">
    <source>
        <dbReference type="ARBA" id="ARBA00023002"/>
    </source>
</evidence>
<dbReference type="InterPro" id="IPR006096">
    <property type="entry name" value="Glu/Leu/Phe/Val/Trp_DH_C"/>
</dbReference>
<evidence type="ECO:0000256" key="5">
    <source>
        <dbReference type="PIRSR" id="PIRSR000185-2"/>
    </source>
</evidence>
<dbReference type="SMART" id="SM00839">
    <property type="entry name" value="ELFV_dehydrog"/>
    <property type="match status" value="1"/>
</dbReference>
<evidence type="ECO:0000256" key="4">
    <source>
        <dbReference type="PIRSR" id="PIRSR000185-1"/>
    </source>
</evidence>
<evidence type="ECO:0000256" key="3">
    <source>
        <dbReference type="PIRNR" id="PIRNR000185"/>
    </source>
</evidence>
<keyword evidence="5" id="KW-0547">Nucleotide-binding</keyword>
<comment type="caution">
    <text evidence="9">The sequence shown here is derived from an EMBL/GenBank/DDBJ whole genome shotgun (WGS) entry which is preliminary data.</text>
</comment>
<dbReference type="FunFam" id="3.40.50.10860:FF:000003">
    <property type="entry name" value="Glutamate dehydrogenase"/>
    <property type="match status" value="1"/>
</dbReference>
<feature type="binding site" evidence="5">
    <location>
        <position position="200"/>
    </location>
    <ligand>
        <name>NAD(+)</name>
        <dbReference type="ChEBI" id="CHEBI:57540"/>
    </ligand>
</feature>
<feature type="binding site" evidence="5">
    <location>
        <position position="231"/>
    </location>
    <ligand>
        <name>NAD(+)</name>
        <dbReference type="ChEBI" id="CHEBI:57540"/>
    </ligand>
</feature>
<proteinExistence type="inferred from homology"/>
<dbReference type="GO" id="GO:0006538">
    <property type="term" value="P:L-glutamate catabolic process"/>
    <property type="evidence" value="ECO:0007669"/>
    <property type="project" value="TreeGrafter"/>
</dbReference>
<reference evidence="9" key="1">
    <citation type="journal article" date="2020" name="mSystems">
        <title>Genome- and Community-Level Interaction Insights into Carbon Utilization and Element Cycling Functions of Hydrothermarchaeota in Hydrothermal Sediment.</title>
        <authorList>
            <person name="Zhou Z."/>
            <person name="Liu Y."/>
            <person name="Xu W."/>
            <person name="Pan J."/>
            <person name="Luo Z.H."/>
            <person name="Li M."/>
        </authorList>
    </citation>
    <scope>NUCLEOTIDE SEQUENCE [LARGE SCALE GENOMIC DNA]</scope>
    <source>
        <strain evidence="9">SpSt-192</strain>
    </source>
</reference>
<dbReference type="PRINTS" id="PR00082">
    <property type="entry name" value="GLFDHDRGNASE"/>
</dbReference>
<dbReference type="EMBL" id="DSID01000403">
    <property type="protein sequence ID" value="HEX70655.1"/>
    <property type="molecule type" value="Genomic_DNA"/>
</dbReference>
<comment type="similarity">
    <text evidence="1 3 7">Belongs to the Glu/Leu/Phe/Val dehydrogenases family.</text>
</comment>
<dbReference type="Gene3D" id="3.40.50.10860">
    <property type="entry name" value="Leucine Dehydrogenase, chain A, domain 1"/>
    <property type="match status" value="1"/>
</dbReference>
<dbReference type="InterPro" id="IPR006097">
    <property type="entry name" value="Glu/Leu/Phe/Val/Trp_DH_dimer"/>
</dbReference>
<dbReference type="InterPro" id="IPR033922">
    <property type="entry name" value="NAD_bind_Glu_DH"/>
</dbReference>
<dbReference type="SUPFAM" id="SSF53223">
    <property type="entry name" value="Aminoacid dehydrogenase-like, N-terminal domain"/>
    <property type="match status" value="1"/>
</dbReference>
<feature type="binding site" evidence="5">
    <location>
        <position position="79"/>
    </location>
    <ligand>
        <name>substrate</name>
    </ligand>
</feature>